<accession>A0ACC1SSI4</accession>
<evidence type="ECO:0000313" key="1">
    <source>
        <dbReference type="EMBL" id="KAJ3545455.1"/>
    </source>
</evidence>
<reference evidence="1" key="1">
    <citation type="submission" date="2022-08" db="EMBL/GenBank/DDBJ databases">
        <title>Genome Sequence of Fusarium decemcellulare.</title>
        <authorList>
            <person name="Buettner E."/>
        </authorList>
    </citation>
    <scope>NUCLEOTIDE SEQUENCE</scope>
    <source>
        <strain evidence="1">Babe19</strain>
    </source>
</reference>
<dbReference type="Proteomes" id="UP001148629">
    <property type="component" value="Unassembled WGS sequence"/>
</dbReference>
<name>A0ACC1SSI4_9HYPO</name>
<comment type="caution">
    <text evidence="1">The sequence shown here is derived from an EMBL/GenBank/DDBJ whole genome shotgun (WGS) entry which is preliminary data.</text>
</comment>
<protein>
    <submittedName>
        <fullName evidence="1">Uncharacterized protein</fullName>
    </submittedName>
</protein>
<sequence>MKVASLLFLASFVAASPTVYFIRHGEKPEEGNGLNAQGQQRAQCLRSVFGETSQYNIGYIMAQTYKAGAFLGDLSDMRKANPSDGSRKRPYDTVLPLAQDLGLEVDTSCDRDDGDCVKDVVKGYTGSGNILICWEHKRLNNLAEALGADDVDNYPSDRFDIIWTDPPKYKEITAETSEDCPGLDA</sequence>
<organism evidence="1 2">
    <name type="scientific">Fusarium decemcellulare</name>
    <dbReference type="NCBI Taxonomy" id="57161"/>
    <lineage>
        <taxon>Eukaryota</taxon>
        <taxon>Fungi</taxon>
        <taxon>Dikarya</taxon>
        <taxon>Ascomycota</taxon>
        <taxon>Pezizomycotina</taxon>
        <taxon>Sordariomycetes</taxon>
        <taxon>Hypocreomycetidae</taxon>
        <taxon>Hypocreales</taxon>
        <taxon>Nectriaceae</taxon>
        <taxon>Fusarium</taxon>
        <taxon>Fusarium decemcellulare species complex</taxon>
    </lineage>
</organism>
<gene>
    <name evidence="1" type="ORF">NM208_g2497</name>
</gene>
<proteinExistence type="predicted"/>
<keyword evidence="2" id="KW-1185">Reference proteome</keyword>
<dbReference type="EMBL" id="JANRMS010000150">
    <property type="protein sequence ID" value="KAJ3545455.1"/>
    <property type="molecule type" value="Genomic_DNA"/>
</dbReference>
<evidence type="ECO:0000313" key="2">
    <source>
        <dbReference type="Proteomes" id="UP001148629"/>
    </source>
</evidence>